<gene>
    <name evidence="2" type="ORF">NDI86_11285</name>
</gene>
<keyword evidence="1" id="KW-1133">Transmembrane helix</keyword>
<evidence type="ECO:0000256" key="1">
    <source>
        <dbReference type="SAM" id="Phobius"/>
    </source>
</evidence>
<keyword evidence="3" id="KW-1185">Reference proteome</keyword>
<reference evidence="2 3" key="1">
    <citation type="submission" date="2022-06" db="EMBL/GenBank/DDBJ databases">
        <title>Halomicroarcula sp. a new haloarchaeum isolate from saline soil.</title>
        <authorList>
            <person name="Strakova D."/>
            <person name="Galisteo C."/>
            <person name="Sanchez-Porro C."/>
            <person name="Ventosa A."/>
        </authorList>
    </citation>
    <scope>NUCLEOTIDE SEQUENCE [LARGE SCALE GENOMIC DNA]</scope>
    <source>
        <strain evidence="2 3">S3CR25-11</strain>
    </source>
</reference>
<protein>
    <recommendedName>
        <fullName evidence="4">TM2 domain-containing protein</fullName>
    </recommendedName>
</protein>
<keyword evidence="1" id="KW-0472">Membrane</keyword>
<name>A0ABU2FPL5_9EURY</name>
<evidence type="ECO:0000313" key="2">
    <source>
        <dbReference type="EMBL" id="MDS0282708.1"/>
    </source>
</evidence>
<feature type="transmembrane region" description="Helical" evidence="1">
    <location>
        <begin position="44"/>
        <end position="67"/>
    </location>
</feature>
<keyword evidence="1" id="KW-0812">Transmembrane</keyword>
<accession>A0ABU2FPL5</accession>
<evidence type="ECO:0008006" key="4">
    <source>
        <dbReference type="Google" id="ProtNLM"/>
    </source>
</evidence>
<organism evidence="2 3">
    <name type="scientific">Haloarcula onubensis</name>
    <dbReference type="NCBI Taxonomy" id="2950539"/>
    <lineage>
        <taxon>Archaea</taxon>
        <taxon>Methanobacteriati</taxon>
        <taxon>Methanobacteriota</taxon>
        <taxon>Stenosarchaea group</taxon>
        <taxon>Halobacteria</taxon>
        <taxon>Halobacteriales</taxon>
        <taxon>Haloarculaceae</taxon>
        <taxon>Haloarcula</taxon>
    </lineage>
</organism>
<comment type="caution">
    <text evidence="2">The sequence shown here is derived from an EMBL/GenBank/DDBJ whole genome shotgun (WGS) entry which is preliminary data.</text>
</comment>
<evidence type="ECO:0000313" key="3">
    <source>
        <dbReference type="Proteomes" id="UP001268864"/>
    </source>
</evidence>
<dbReference type="Proteomes" id="UP001268864">
    <property type="component" value="Unassembled WGS sequence"/>
</dbReference>
<dbReference type="RefSeq" id="WP_310900535.1">
    <property type="nucleotide sequence ID" value="NZ_JAMQOS010000003.1"/>
</dbReference>
<dbReference type="EMBL" id="JAMQOS010000003">
    <property type="protein sequence ID" value="MDS0282708.1"/>
    <property type="molecule type" value="Genomic_DNA"/>
</dbReference>
<sequence>MGTETSGDVQADGDRCSLDYAATVLAALSGVRHLYGGKDVNEGVIAVLLVLASPGFFAWIASLVLGVDRRLLYLGSVGFTPSQVTRATVFVTRSV</sequence>
<proteinExistence type="predicted"/>